<keyword evidence="1" id="KW-0479">Metal-binding</keyword>
<dbReference type="Pfam" id="PF12872">
    <property type="entry name" value="OST-HTH"/>
    <property type="match status" value="1"/>
</dbReference>
<evidence type="ECO:0000259" key="4">
    <source>
        <dbReference type="PROSITE" id="PS51644"/>
    </source>
</evidence>
<evidence type="ECO:0000256" key="1">
    <source>
        <dbReference type="PROSITE-ProRule" id="PRU00024"/>
    </source>
</evidence>
<gene>
    <name evidence="5" type="ORF">BSTOLATCC_MIC65190</name>
</gene>
<dbReference type="Pfam" id="PF14418">
    <property type="entry name" value="OHA"/>
    <property type="match status" value="1"/>
</dbReference>
<organism evidence="5 6">
    <name type="scientific">Blepharisma stoltei</name>
    <dbReference type="NCBI Taxonomy" id="1481888"/>
    <lineage>
        <taxon>Eukaryota</taxon>
        <taxon>Sar</taxon>
        <taxon>Alveolata</taxon>
        <taxon>Ciliophora</taxon>
        <taxon>Postciliodesmatophora</taxon>
        <taxon>Heterotrichea</taxon>
        <taxon>Heterotrichida</taxon>
        <taxon>Blepharismidae</taxon>
        <taxon>Blepharisma</taxon>
    </lineage>
</organism>
<dbReference type="PROSITE" id="PS51644">
    <property type="entry name" value="HTH_OST"/>
    <property type="match status" value="1"/>
</dbReference>
<reference evidence="5" key="1">
    <citation type="submission" date="2021-09" db="EMBL/GenBank/DDBJ databases">
        <authorList>
            <consortium name="AG Swart"/>
            <person name="Singh M."/>
            <person name="Singh A."/>
            <person name="Seah K."/>
            <person name="Emmerich C."/>
        </authorList>
    </citation>
    <scope>NUCLEOTIDE SEQUENCE</scope>
    <source>
        <strain evidence="5">ATCC30299</strain>
    </source>
</reference>
<evidence type="ECO:0000256" key="2">
    <source>
        <dbReference type="SAM" id="MobiDB-lite"/>
    </source>
</evidence>
<name>A0AAU9KJD5_9CILI</name>
<protein>
    <recommendedName>
        <fullName evidence="7">B box-type domain-containing protein</fullName>
    </recommendedName>
</protein>
<dbReference type="Pfam" id="PF22586">
    <property type="entry name" value="ANCHR-like_BBOX"/>
    <property type="match status" value="1"/>
</dbReference>
<proteinExistence type="predicted"/>
<dbReference type="InterPro" id="IPR000315">
    <property type="entry name" value="Znf_B-box"/>
</dbReference>
<evidence type="ECO:0000313" key="5">
    <source>
        <dbReference type="EMBL" id="CAG9335870.1"/>
    </source>
</evidence>
<feature type="region of interest" description="Disordered" evidence="2">
    <location>
        <begin position="713"/>
        <end position="738"/>
    </location>
</feature>
<dbReference type="PROSITE" id="PS50119">
    <property type="entry name" value="ZF_BBOX"/>
    <property type="match status" value="2"/>
</dbReference>
<accession>A0AAU9KJD5</accession>
<keyword evidence="1" id="KW-0863">Zinc-finger</keyword>
<dbReference type="SMART" id="SM00336">
    <property type="entry name" value="BBOX"/>
    <property type="match status" value="2"/>
</dbReference>
<sequence>MHCEECNCLTATLVCSECDELFCKDCSESIHRGGKRKLHVRQLICKHCKSVAQKRCWTCEVPLCENCTKNHPDHALEPTSFVSKVSVFWDLHSCRVSKKEDVETVLKNIRTLYDNIAEIKAFGDSYQKWSSVFNEFGIELIVSNELKDLQTFILELSLSAGKYLTHILILSGYAAYMKPHLTQIQNNFPNVTLLFSQSISPLEIKNIQLLPIPFGFYRIVNYQDPQISNPDQPKLCKTGDLMESCSDRQQFTVKRGQNQYHDLVAKRLKSFVKHGQMTIDLEWFINDFSIKYGLSYEKSSEVLNQTCNLGILFLSRKQFGGLNPKDFIGLKLESLSLESLQWVLKSLKIDEMLPIERTIQSRIKEAFDFKPTNSQWRNLLEKCKNSQNYLISEIDDPQNESTTFLVFPREDQWFSYDQYIRTGDPLNMKNTHEWNTLIAFCESYYKTESEASTAIPGGRYGCAQLIKFFGPKLLQECSLGKLSYMVQLAIDEDVIRYQKALLVLSSTVENKIEDLKIDSKLEDIRKNIIEILKDEKAGLPLAQIPLHLKKRFSMHLDITKFGFSKLKDFLRTIKNVKVEKGATNQPFAFLSNEVTIEEIVSEILKFSDYTHLEEHLVSKFGCIDWNNYSSKSLDDFLFLNHLQPKQLEFNFTLENPLDLEKPFLAHNLPPIFLKSNQELKNSINEIETTSEEPENHHQLKFIYDLLSDEDLTENPKKKTSKLDPDATPFFSKNANLRA</sequence>
<feature type="domain" description="B box-type" evidence="3">
    <location>
        <begin position="40"/>
        <end position="79"/>
    </location>
</feature>
<evidence type="ECO:0000313" key="6">
    <source>
        <dbReference type="Proteomes" id="UP001162131"/>
    </source>
</evidence>
<dbReference type="InterPro" id="IPR025677">
    <property type="entry name" value="OST-HTH-assoc_dom"/>
</dbReference>
<evidence type="ECO:0008006" key="7">
    <source>
        <dbReference type="Google" id="ProtNLM"/>
    </source>
</evidence>
<keyword evidence="6" id="KW-1185">Reference proteome</keyword>
<feature type="domain" description="HTH OST-type" evidence="4">
    <location>
        <begin position="520"/>
        <end position="592"/>
    </location>
</feature>
<dbReference type="Gene3D" id="3.30.420.610">
    <property type="entry name" value="LOTUS domain-like"/>
    <property type="match status" value="1"/>
</dbReference>
<evidence type="ECO:0000259" key="3">
    <source>
        <dbReference type="PROSITE" id="PS50119"/>
    </source>
</evidence>
<dbReference type="CDD" id="cd08824">
    <property type="entry name" value="LOTUS"/>
    <property type="match status" value="1"/>
</dbReference>
<dbReference type="EMBL" id="CAJZBQ010000063">
    <property type="protein sequence ID" value="CAG9335870.1"/>
    <property type="molecule type" value="Genomic_DNA"/>
</dbReference>
<dbReference type="Proteomes" id="UP001162131">
    <property type="component" value="Unassembled WGS sequence"/>
</dbReference>
<dbReference type="GO" id="GO:0008270">
    <property type="term" value="F:zinc ion binding"/>
    <property type="evidence" value="ECO:0007669"/>
    <property type="project" value="UniProtKB-KW"/>
</dbReference>
<dbReference type="AlphaFoldDB" id="A0AAU9KJD5"/>
<feature type="compositionally biased region" description="Basic and acidic residues" evidence="2">
    <location>
        <begin position="713"/>
        <end position="724"/>
    </location>
</feature>
<dbReference type="InterPro" id="IPR025605">
    <property type="entry name" value="OST-HTH/LOTUS_dom"/>
</dbReference>
<keyword evidence="1" id="KW-0862">Zinc</keyword>
<comment type="caution">
    <text evidence="5">The sequence shown here is derived from an EMBL/GenBank/DDBJ whole genome shotgun (WGS) entry which is preliminary data.</text>
</comment>
<feature type="domain" description="B box-type" evidence="3">
    <location>
        <begin position="1"/>
        <end position="32"/>
    </location>
</feature>
<dbReference type="InterPro" id="IPR041966">
    <property type="entry name" value="LOTUS-like"/>
</dbReference>